<comment type="caution">
    <text evidence="7">The sequence shown here is derived from an EMBL/GenBank/DDBJ whole genome shotgun (WGS) entry which is preliminary data.</text>
</comment>
<dbReference type="AlphaFoldDB" id="A0A2H0RGR8"/>
<keyword evidence="3" id="KW-0255">Endonuclease</keyword>
<protein>
    <recommendedName>
        <fullName evidence="6">Ribonuclease P protein component</fullName>
        <ecNumber evidence="6">3.1.26.5</ecNumber>
    </recommendedName>
</protein>
<keyword evidence="1" id="KW-0819">tRNA processing</keyword>
<dbReference type="Pfam" id="PF00825">
    <property type="entry name" value="Ribonuclease_P"/>
    <property type="match status" value="1"/>
</dbReference>
<evidence type="ECO:0000256" key="2">
    <source>
        <dbReference type="ARBA" id="ARBA00022722"/>
    </source>
</evidence>
<keyword evidence="5" id="KW-0694">RNA-binding</keyword>
<name>A0A2H0RGR8_9BACT</name>
<organism evidence="7 8">
    <name type="scientific">Candidatus Vogelbacteria bacterium CG10_big_fil_rev_8_21_14_0_10_49_38</name>
    <dbReference type="NCBI Taxonomy" id="1975043"/>
    <lineage>
        <taxon>Bacteria</taxon>
        <taxon>Candidatus Vogeliibacteriota</taxon>
    </lineage>
</organism>
<evidence type="ECO:0000256" key="6">
    <source>
        <dbReference type="NCBIfam" id="TIGR00188"/>
    </source>
</evidence>
<dbReference type="SUPFAM" id="SSF54211">
    <property type="entry name" value="Ribosomal protein S5 domain 2-like"/>
    <property type="match status" value="1"/>
</dbReference>
<keyword evidence="2" id="KW-0540">Nuclease</keyword>
<evidence type="ECO:0000256" key="5">
    <source>
        <dbReference type="ARBA" id="ARBA00022884"/>
    </source>
</evidence>
<evidence type="ECO:0000256" key="1">
    <source>
        <dbReference type="ARBA" id="ARBA00022694"/>
    </source>
</evidence>
<dbReference type="NCBIfam" id="TIGR00188">
    <property type="entry name" value="rnpA"/>
    <property type="match status" value="1"/>
</dbReference>
<accession>A0A2H0RGR8</accession>
<dbReference type="InterPro" id="IPR020568">
    <property type="entry name" value="Ribosomal_Su5_D2-typ_SF"/>
</dbReference>
<dbReference type="Proteomes" id="UP000230431">
    <property type="component" value="Unassembled WGS sequence"/>
</dbReference>
<proteinExistence type="predicted"/>
<evidence type="ECO:0000313" key="7">
    <source>
        <dbReference type="EMBL" id="PIR45739.1"/>
    </source>
</evidence>
<dbReference type="GO" id="GO:0000049">
    <property type="term" value="F:tRNA binding"/>
    <property type="evidence" value="ECO:0007669"/>
    <property type="project" value="InterPro"/>
</dbReference>
<dbReference type="EC" id="3.1.26.5" evidence="6"/>
<dbReference type="GO" id="GO:0004526">
    <property type="term" value="F:ribonuclease P activity"/>
    <property type="evidence" value="ECO:0007669"/>
    <property type="project" value="UniProtKB-UniRule"/>
</dbReference>
<dbReference type="InterPro" id="IPR000100">
    <property type="entry name" value="RNase_P"/>
</dbReference>
<gene>
    <name evidence="7" type="primary">rnpA</name>
    <name evidence="7" type="ORF">COV08_03695</name>
</gene>
<dbReference type="EMBL" id="PCYK01000030">
    <property type="protein sequence ID" value="PIR45739.1"/>
    <property type="molecule type" value="Genomic_DNA"/>
</dbReference>
<evidence type="ECO:0000313" key="8">
    <source>
        <dbReference type="Proteomes" id="UP000230431"/>
    </source>
</evidence>
<dbReference type="Gene3D" id="3.30.230.10">
    <property type="match status" value="1"/>
</dbReference>
<evidence type="ECO:0000256" key="3">
    <source>
        <dbReference type="ARBA" id="ARBA00022759"/>
    </source>
</evidence>
<reference evidence="7 8" key="1">
    <citation type="submission" date="2017-09" db="EMBL/GenBank/DDBJ databases">
        <title>Depth-based differentiation of microbial function through sediment-hosted aquifers and enrichment of novel symbionts in the deep terrestrial subsurface.</title>
        <authorList>
            <person name="Probst A.J."/>
            <person name="Ladd B."/>
            <person name="Jarett J.K."/>
            <person name="Geller-Mcgrath D.E."/>
            <person name="Sieber C.M."/>
            <person name="Emerson J.B."/>
            <person name="Anantharaman K."/>
            <person name="Thomas B.C."/>
            <person name="Malmstrom R."/>
            <person name="Stieglmeier M."/>
            <person name="Klingl A."/>
            <person name="Woyke T."/>
            <person name="Ryan C.M."/>
            <person name="Banfield J.F."/>
        </authorList>
    </citation>
    <scope>NUCLEOTIDE SEQUENCE [LARGE SCALE GENOMIC DNA]</scope>
    <source>
        <strain evidence="7">CG10_big_fil_rev_8_21_14_0_10_49_38</strain>
    </source>
</reference>
<dbReference type="InterPro" id="IPR014721">
    <property type="entry name" value="Ribsml_uS5_D2-typ_fold_subgr"/>
</dbReference>
<dbReference type="GO" id="GO:0008033">
    <property type="term" value="P:tRNA processing"/>
    <property type="evidence" value="ECO:0007669"/>
    <property type="project" value="UniProtKB-KW"/>
</dbReference>
<sequence>MLPVKRRIPKQSLLVALKQNKVFSSELVTLRVHFRKFDPATPSSKTNLFSVIIPNKVLPRAVDRHLIKRRIYQIIEEELKNLKENQTNLIIKIKKNPLNLNFSELKKEIIKLFNQARLLK</sequence>
<keyword evidence="4" id="KW-0378">Hydrolase</keyword>
<evidence type="ECO:0000256" key="4">
    <source>
        <dbReference type="ARBA" id="ARBA00022801"/>
    </source>
</evidence>